<organism evidence="3 4">
    <name type="scientific">Polarella glacialis</name>
    <name type="common">Dinoflagellate</name>
    <dbReference type="NCBI Taxonomy" id="89957"/>
    <lineage>
        <taxon>Eukaryota</taxon>
        <taxon>Sar</taxon>
        <taxon>Alveolata</taxon>
        <taxon>Dinophyceae</taxon>
        <taxon>Suessiales</taxon>
        <taxon>Suessiaceae</taxon>
        <taxon>Polarella</taxon>
    </lineage>
</organism>
<dbReference type="PROSITE" id="PS51841">
    <property type="entry name" value="LTD"/>
    <property type="match status" value="1"/>
</dbReference>
<dbReference type="PANTHER" id="PTHR42834:SF1">
    <property type="entry name" value="ENDONUCLEASE_EXONUCLEASE_PHOSPHATASE FAMILY PROTEIN (AFU_ORTHOLOGUE AFUA_3G09210)"/>
    <property type="match status" value="1"/>
</dbReference>
<dbReference type="CDD" id="cd04486">
    <property type="entry name" value="YhcR_OBF_like"/>
    <property type="match status" value="1"/>
</dbReference>
<comment type="caution">
    <text evidence="3">The sequence shown here is derived from an EMBL/GenBank/DDBJ whole genome shotgun (WGS) entry which is preliminary data.</text>
</comment>
<dbReference type="InterPro" id="IPR036691">
    <property type="entry name" value="Endo/exonu/phosph_ase_sf"/>
</dbReference>
<protein>
    <recommendedName>
        <fullName evidence="2">LTD domain-containing protein</fullName>
    </recommendedName>
</protein>
<dbReference type="SUPFAM" id="SSF56219">
    <property type="entry name" value="DNase I-like"/>
    <property type="match status" value="1"/>
</dbReference>
<feature type="signal peptide" evidence="1">
    <location>
        <begin position="1"/>
        <end position="18"/>
    </location>
</feature>
<reference evidence="3" key="1">
    <citation type="submission" date="2021-02" db="EMBL/GenBank/DDBJ databases">
        <authorList>
            <person name="Dougan E. K."/>
            <person name="Rhodes N."/>
            <person name="Thang M."/>
            <person name="Chan C."/>
        </authorList>
    </citation>
    <scope>NUCLEOTIDE SEQUENCE</scope>
</reference>
<evidence type="ECO:0000256" key="1">
    <source>
        <dbReference type="SAM" id="SignalP"/>
    </source>
</evidence>
<sequence>MASAFLRLTVAAVIGVDAATVPANVRLFFSGYAEGSSNNKYLEIYNAGTESANLGDWAFPTVSNGPATPGVYEFWNIFTAGAVLEPGKVYVIAHGSAAQKILDVTNQTYTYLSNGDDGVKLAYGTEADHVYVDAVGDFQADPGTGWDICGEVAGTVDHTLVRKTSVTAGNPDWDASRGTTADNCEWVVYPKDEWKYVGVHQVGGGGKNVTTPTEAVLNCSTASPVSISEVQGNASTSPMVGEVVVLKGVVTADLQGTYGGFFMQEIDGGDNDSSTSDGIYVADGSVVVSQGDLVVVRGMVKENYEETQLVAVSAIDVCGKAPLPMPYFLDILPTRDTSKTILEPLEGMLIMLSPVMVTDTYNLARYGEMTLSSGWNPVASQVFDPLSKEHAEMYDLYRDTLMLDDANPSQNPDPVPYPGTGMTYDSYIRTGDTLTNVTGPLSYAFSLYKIQKTPGFPAPAVQHTNPREETPPDVKGRLRIAGFNVLNYFNGDNPGVAFSDRLNRGASNADEFAKQRKKTLSAIAPVDAAVVGLLEIENDGFGLGSAVQDIVDGLKAATAPLTYTPVTFNVTDGKIGTDAIANAIIYQPKLVSVVGQAILDSSVDPMFRSINRPTLAVTFKEVSSGNEFTVVVNHLKSKGSSCVACCADPDSTFVGNCNGVRTNATKAMGKWLKTHPTGSTTDDILIIGDLNAHHYETPIQTLITEFGYVDMIDKFTSKETSSSYVYKGLASYLDHALASSTLMRNITMVMAWKINADENRALDYNTEYKSASQVTSLYNDGPFRSSDHDPIIIGLYLPLVVPEQVTPVATTMAPVATTMAPVASTRSPTVATTTVAPVAAAMAPVATTMAPGSVTVTKVKGTMALDVPSCKAFTQRTGAVGAVAAGIANATGVDVKSLEVALTCSRRLTSEGLFARRLEAVNGAYEITVPEGSATITADSVGSAITTAGSDGLTRKIAAAMTAVGITDIAVKVTSISTPTVSTFKAEVAATTTKAGSQTEVAATTTKATSSTASMQASSLALAVLFSAVAFASV</sequence>
<proteinExistence type="predicted"/>
<evidence type="ECO:0000313" key="4">
    <source>
        <dbReference type="Proteomes" id="UP000626109"/>
    </source>
</evidence>
<dbReference type="Proteomes" id="UP000626109">
    <property type="component" value="Unassembled WGS sequence"/>
</dbReference>
<dbReference type="Pfam" id="PF00932">
    <property type="entry name" value="LTD"/>
    <property type="match status" value="1"/>
</dbReference>
<dbReference type="InterPro" id="IPR036415">
    <property type="entry name" value="Lamin_tail_dom_sf"/>
</dbReference>
<dbReference type="AlphaFoldDB" id="A0A813JMN7"/>
<dbReference type="CDD" id="cd10283">
    <property type="entry name" value="MnuA_DNase1-like"/>
    <property type="match status" value="1"/>
</dbReference>
<gene>
    <name evidence="3" type="ORF">PGLA2088_LOCUS21902</name>
</gene>
<feature type="domain" description="LTD" evidence="2">
    <location>
        <begin position="15"/>
        <end position="133"/>
    </location>
</feature>
<dbReference type="Gene3D" id="3.60.10.10">
    <property type="entry name" value="Endonuclease/exonuclease/phosphatase"/>
    <property type="match status" value="1"/>
</dbReference>
<feature type="chain" id="PRO_5032419422" description="LTD domain-containing protein" evidence="1">
    <location>
        <begin position="19"/>
        <end position="1034"/>
    </location>
</feature>
<dbReference type="InterPro" id="IPR047971">
    <property type="entry name" value="ExeM-like"/>
</dbReference>
<dbReference type="NCBIfam" id="NF033681">
    <property type="entry name" value="ExeM_NucH_DNase"/>
    <property type="match status" value="1"/>
</dbReference>
<dbReference type="EMBL" id="CAJNNW010025856">
    <property type="protein sequence ID" value="CAE8680447.1"/>
    <property type="molecule type" value="Genomic_DNA"/>
</dbReference>
<accession>A0A813JMN7</accession>
<evidence type="ECO:0000313" key="3">
    <source>
        <dbReference type="EMBL" id="CAE8680447.1"/>
    </source>
</evidence>
<name>A0A813JMN7_POLGL</name>
<dbReference type="SUPFAM" id="SSF74853">
    <property type="entry name" value="Lamin A/C globular tail domain"/>
    <property type="match status" value="1"/>
</dbReference>
<dbReference type="PANTHER" id="PTHR42834">
    <property type="entry name" value="ENDONUCLEASE/EXONUCLEASE/PHOSPHATASE FAMILY PROTEIN (AFU_ORTHOLOGUE AFUA_3G09210)"/>
    <property type="match status" value="1"/>
</dbReference>
<dbReference type="InterPro" id="IPR001322">
    <property type="entry name" value="Lamin_tail_dom"/>
</dbReference>
<evidence type="ECO:0000259" key="2">
    <source>
        <dbReference type="PROSITE" id="PS51841"/>
    </source>
</evidence>
<keyword evidence="1" id="KW-0732">Signal</keyword>